<comment type="caution">
    <text evidence="2">The sequence shown here is derived from an EMBL/GenBank/DDBJ whole genome shotgun (WGS) entry which is preliminary data.</text>
</comment>
<feature type="region of interest" description="Disordered" evidence="1">
    <location>
        <begin position="43"/>
        <end position="70"/>
    </location>
</feature>
<name>J9GAF9_9ZZZZ</name>
<evidence type="ECO:0000313" key="2">
    <source>
        <dbReference type="EMBL" id="EJX03829.1"/>
    </source>
</evidence>
<accession>J9GAF9</accession>
<gene>
    <name evidence="2" type="ORF">EVA_08066</name>
</gene>
<protein>
    <submittedName>
        <fullName evidence="2">Uncharacterized protein</fullName>
    </submittedName>
</protein>
<dbReference type="EMBL" id="AMCI01002019">
    <property type="protein sequence ID" value="EJX03829.1"/>
    <property type="molecule type" value="Genomic_DNA"/>
</dbReference>
<feature type="compositionally biased region" description="Basic and acidic residues" evidence="1">
    <location>
        <begin position="53"/>
        <end position="66"/>
    </location>
</feature>
<organism evidence="2">
    <name type="scientific">gut metagenome</name>
    <dbReference type="NCBI Taxonomy" id="749906"/>
    <lineage>
        <taxon>unclassified sequences</taxon>
        <taxon>metagenomes</taxon>
        <taxon>organismal metagenomes</taxon>
    </lineage>
</organism>
<sequence>MLAIVKTGWILSALRLTKIITRQRKHELNRNKHKSGFLISWSRKNGKRKQRFSRNEGRKHNAETKASRSYGSTRANDAFFVGGNAKRKISRIALALSHSERREQTQGRSGTASGGGCKSGRSRSMLARRARAVSRALHRA</sequence>
<feature type="compositionally biased region" description="Basic residues" evidence="1">
    <location>
        <begin position="126"/>
        <end position="140"/>
    </location>
</feature>
<evidence type="ECO:0000256" key="1">
    <source>
        <dbReference type="SAM" id="MobiDB-lite"/>
    </source>
</evidence>
<dbReference type="AlphaFoldDB" id="J9GAF9"/>
<reference evidence="2" key="1">
    <citation type="journal article" date="2012" name="PLoS ONE">
        <title>Gene sets for utilization of primary and secondary nutrition supplies in the distal gut of endangered iberian lynx.</title>
        <authorList>
            <person name="Alcaide M."/>
            <person name="Messina E."/>
            <person name="Richter M."/>
            <person name="Bargiela R."/>
            <person name="Peplies J."/>
            <person name="Huws S.A."/>
            <person name="Newbold C.J."/>
            <person name="Golyshin P.N."/>
            <person name="Simon M.A."/>
            <person name="Lopez G."/>
            <person name="Yakimov M.M."/>
            <person name="Ferrer M."/>
        </authorList>
    </citation>
    <scope>NUCLEOTIDE SEQUENCE</scope>
</reference>
<proteinExistence type="predicted"/>
<feature type="region of interest" description="Disordered" evidence="1">
    <location>
        <begin position="96"/>
        <end position="140"/>
    </location>
</feature>